<dbReference type="SUPFAM" id="SSF82171">
    <property type="entry name" value="DPP6 N-terminal domain-like"/>
    <property type="match status" value="1"/>
</dbReference>
<dbReference type="InterPro" id="IPR011659">
    <property type="entry name" value="WD40"/>
</dbReference>
<comment type="similarity">
    <text evidence="1">Belongs to the TolB family.</text>
</comment>
<dbReference type="InterPro" id="IPR011042">
    <property type="entry name" value="6-blade_b-propeller_TolB-like"/>
</dbReference>
<reference evidence="4 5" key="1">
    <citation type="submission" date="2021-05" db="EMBL/GenBank/DDBJ databases">
        <title>A Polyphasic approach of four new species of the genus Ohtaekwangia: Ohtaekwangia histidinii sp. nov., Ohtaekwangia cretensis sp. nov., Ohtaekwangia indiensis sp. nov., Ohtaekwangia reichenbachii sp. nov. from diverse environment.</title>
        <authorList>
            <person name="Octaviana S."/>
        </authorList>
    </citation>
    <scope>NUCLEOTIDE SEQUENCE [LARGE SCALE GENOMIC DNA]</scope>
    <source>
        <strain evidence="4 5">PWU4</strain>
    </source>
</reference>
<keyword evidence="5" id="KW-1185">Reference proteome</keyword>
<dbReference type="Pfam" id="PF07676">
    <property type="entry name" value="PD40"/>
    <property type="match status" value="1"/>
</dbReference>
<feature type="region of interest" description="Disordered" evidence="2">
    <location>
        <begin position="616"/>
        <end position="644"/>
    </location>
</feature>
<evidence type="ECO:0000256" key="1">
    <source>
        <dbReference type="ARBA" id="ARBA00009820"/>
    </source>
</evidence>
<evidence type="ECO:0000313" key="4">
    <source>
        <dbReference type="EMBL" id="MBT1696472.1"/>
    </source>
</evidence>
<evidence type="ECO:0000256" key="3">
    <source>
        <dbReference type="SAM" id="SignalP"/>
    </source>
</evidence>
<dbReference type="RefSeq" id="WP_254161756.1">
    <property type="nucleotide sequence ID" value="NZ_JAHESF010000005.1"/>
</dbReference>
<dbReference type="Gene3D" id="2.120.10.30">
    <property type="entry name" value="TolB, C-terminal domain"/>
    <property type="match status" value="2"/>
</dbReference>
<keyword evidence="3" id="KW-0732">Signal</keyword>
<protein>
    <submittedName>
        <fullName evidence="4">Translocation protein TolB</fullName>
    </submittedName>
</protein>
<proteinExistence type="inferred from homology"/>
<feature type="chain" id="PRO_5042833507" evidence="3">
    <location>
        <begin position="22"/>
        <end position="1102"/>
    </location>
</feature>
<feature type="compositionally biased region" description="Low complexity" evidence="2">
    <location>
        <begin position="623"/>
        <end position="633"/>
    </location>
</feature>
<dbReference type="Proteomes" id="UP001319200">
    <property type="component" value="Unassembled WGS sequence"/>
</dbReference>
<feature type="signal peptide" evidence="3">
    <location>
        <begin position="1"/>
        <end position="21"/>
    </location>
</feature>
<evidence type="ECO:0000256" key="2">
    <source>
        <dbReference type="SAM" id="MobiDB-lite"/>
    </source>
</evidence>
<evidence type="ECO:0000313" key="5">
    <source>
        <dbReference type="Proteomes" id="UP001319200"/>
    </source>
</evidence>
<dbReference type="Gene3D" id="2.40.160.50">
    <property type="entry name" value="membrane protein fhac: a member of the omp85/tpsb transporter family"/>
    <property type="match status" value="1"/>
</dbReference>
<dbReference type="PANTHER" id="PTHR36842">
    <property type="entry name" value="PROTEIN TOLB HOMOLOG"/>
    <property type="match status" value="1"/>
</dbReference>
<sequence>MRRGIFATLLVLLFVSGQVDAQYIPEVFGKNRIQYRQFNWQYLSGDNFDVYYYDARKAVAQNTLEFLEAEFDRITDLIGYPPYFKTKVFLYNSLADLRQSNVGLNRTVFTVNGETEFIKPYVEVANLGTAQEFKEELLFKISELMVNEMMFGGSLKDIFQSSLLMNLPDWFVDGASLYVAKGWSAEMDDYIRQLMLARKAKKITRLIGPEAALAGQSVWNFIAEKYGKSSVGNILNYTRITRNEEKSIQITLDVSFKQLMNEWYKYYSDMATKVGQSYVTPADSTLFRHHHNRTTFFTTIKLSPDGRYLAYAENDRGRYLVKVRSLANGRERTIVSGGSKVINQRVDYRSPLISWADANTLGVIGLKHGQYVFWLYDLSSRSKLPRELDRFSNVRSLNFSGNGRLAIVSADFEGRNDLFLISSRRDRVRRLTNDLYDDLDPSFIPGSNRIIFSSNRNTDTVRVTKQPQFGQMPENYNLFVFDLDTTKNVLKRITNTLSKDFAPLAFDDQNFYYLSDQRGIVNLFKYDRSRGIYSQVTNFSSSIKDYDLNFANNTLAFVTTRKMKQSIYISKDFNLNRQVFTPPTRRKELQQARVVRERRKREENKNMSIKDLLNSRLKEARDTVPTSPSDTTSGVKMKTDSVSQADTVKKADNVVNTDNYQFDAPKKEQVVSTDNYKFEDDASKQNPPANGSFLSLYMKAREKSRITGPFPYEEKFSADNLVASLVIDPMRGLGVLLETQMNDMLENYRFHGGIMSTLDLRQGDVFAEFEYLPRFIDFSARFDRRAIRYDPFASVFKYTFHKLEFGASIPFTDRMRLTLKPFAAIASSIYLGEQPFPTHPPDATTTNNYYGGGKSELVYDNSVTTGMNLMEGTRGKITFQHYQGLNNSQNSFSKATIDVRHYQKIYKEIVFAVRGYAGTFFGNSPKKFLLGGMDNWLFNKTQIDGVDSENRYNPLGIRGENQDVLFVDYATNLRGFNYATIFGNSVMLMNAEFRVPLIRALTNGPIASNFFRNLQFTAFYDIGTSWSGAPPFTSENSVSYNVIQNGPFEAQIKNYLNPWLYSYGLGVRTVVFSYYLKFDLAWPVENYEVGKPRGFLTLGFDF</sequence>
<dbReference type="PANTHER" id="PTHR36842:SF1">
    <property type="entry name" value="PROTEIN TOLB"/>
    <property type="match status" value="1"/>
</dbReference>
<name>A0AAP2GNF8_9BACT</name>
<dbReference type="EMBL" id="JAHESF010000005">
    <property type="protein sequence ID" value="MBT1696472.1"/>
    <property type="molecule type" value="Genomic_DNA"/>
</dbReference>
<organism evidence="4 5">
    <name type="scientific">Chryseosolibacter histidini</name>
    <dbReference type="NCBI Taxonomy" id="2782349"/>
    <lineage>
        <taxon>Bacteria</taxon>
        <taxon>Pseudomonadati</taxon>
        <taxon>Bacteroidota</taxon>
        <taxon>Cytophagia</taxon>
        <taxon>Cytophagales</taxon>
        <taxon>Chryseotaleaceae</taxon>
        <taxon>Chryseosolibacter</taxon>
    </lineage>
</organism>
<dbReference type="AlphaFoldDB" id="A0AAP2GNF8"/>
<comment type="caution">
    <text evidence="4">The sequence shown here is derived from an EMBL/GenBank/DDBJ whole genome shotgun (WGS) entry which is preliminary data.</text>
</comment>
<accession>A0AAP2GNF8</accession>
<gene>
    <name evidence="4" type="ORF">KK083_06275</name>
</gene>